<organism evidence="1 2">
    <name type="scientific">Parelaphostrongylus tenuis</name>
    <name type="common">Meningeal worm</name>
    <dbReference type="NCBI Taxonomy" id="148309"/>
    <lineage>
        <taxon>Eukaryota</taxon>
        <taxon>Metazoa</taxon>
        <taxon>Ecdysozoa</taxon>
        <taxon>Nematoda</taxon>
        <taxon>Chromadorea</taxon>
        <taxon>Rhabditida</taxon>
        <taxon>Rhabditina</taxon>
        <taxon>Rhabditomorpha</taxon>
        <taxon>Strongyloidea</taxon>
        <taxon>Metastrongylidae</taxon>
        <taxon>Parelaphostrongylus</taxon>
    </lineage>
</organism>
<gene>
    <name evidence="1" type="ORF">KIN20_027143</name>
</gene>
<dbReference type="Proteomes" id="UP001196413">
    <property type="component" value="Unassembled WGS sequence"/>
</dbReference>
<protein>
    <submittedName>
        <fullName evidence="1">Uncharacterized protein</fullName>
    </submittedName>
</protein>
<proteinExistence type="predicted"/>
<evidence type="ECO:0000313" key="1">
    <source>
        <dbReference type="EMBL" id="KAJ1366469.1"/>
    </source>
</evidence>
<dbReference type="EMBL" id="JAHQIW010005562">
    <property type="protein sequence ID" value="KAJ1366469.1"/>
    <property type="molecule type" value="Genomic_DNA"/>
</dbReference>
<evidence type="ECO:0000313" key="2">
    <source>
        <dbReference type="Proteomes" id="UP001196413"/>
    </source>
</evidence>
<reference evidence="1" key="1">
    <citation type="submission" date="2021-06" db="EMBL/GenBank/DDBJ databases">
        <title>Parelaphostrongylus tenuis whole genome reference sequence.</title>
        <authorList>
            <person name="Garwood T.J."/>
            <person name="Larsen P.A."/>
            <person name="Fountain-Jones N.M."/>
            <person name="Garbe J.R."/>
            <person name="Macchietto M.G."/>
            <person name="Kania S.A."/>
            <person name="Gerhold R.W."/>
            <person name="Richards J.E."/>
            <person name="Wolf T.M."/>
        </authorList>
    </citation>
    <scope>NUCLEOTIDE SEQUENCE</scope>
    <source>
        <strain evidence="1">MNPRO001-30</strain>
        <tissue evidence="1">Meninges</tissue>
    </source>
</reference>
<dbReference type="AlphaFoldDB" id="A0AAD5WDG5"/>
<accession>A0AAD5WDG5</accession>
<name>A0AAD5WDG5_PARTN</name>
<sequence length="151" mass="17546">MRRMFTTQDFMAALARNYYRVTKAFVPDYFRHDRFDLEFSKAREGSKCLPKCCDYHDTRLSDHQSRQHCPVSRTAALIEAVCTLSFSANLDNFRDHYAAEKHKMNNVSVDSPSLQNDDDMFWPTEHALHDKTAEADRVAARSTSFECLPKK</sequence>
<keyword evidence="2" id="KW-1185">Reference proteome</keyword>
<comment type="caution">
    <text evidence="1">The sequence shown here is derived from an EMBL/GenBank/DDBJ whole genome shotgun (WGS) entry which is preliminary data.</text>
</comment>